<dbReference type="InterPro" id="IPR002364">
    <property type="entry name" value="Quin_OxRdtase/zeta-crystal_CS"/>
</dbReference>
<gene>
    <name evidence="2" type="ORF">SAMN05444392_11315</name>
</gene>
<sequence length="318" mass="34891">MSIPMMKAVQVQQYGGPEQLKLVQIPRPKPLAEEVLVRIYTAGVLPYDWKYRQGQFKNFRPANFPYIPGSSFAGMIEEVGSDVTEFRNGQAVFGRSEKGTYAEYTTAPVKGLSLKPVKLTFDEAVTIPGSALPAWLTLFHTGGLMAGHKVLIHAAAGGFGMLAVQFAKWKGAHVIGTCSTNNVDFVYALGADTVIDYTSEKFEQKASDVDLVIDTVGGQTLERSWSVVKQGGTLLSIVEELSQEKAKKHKIHVIKPGLHSMPSPEKLQEIPQQIAQMMAEGQIKSVINKKFLLHEVQQAHKLSQTGHGRGRIVLHIAD</sequence>
<dbReference type="Gene3D" id="3.90.180.10">
    <property type="entry name" value="Medium-chain alcohol dehydrogenases, catalytic domain"/>
    <property type="match status" value="1"/>
</dbReference>
<dbReference type="PANTHER" id="PTHR44013">
    <property type="entry name" value="ZINC-TYPE ALCOHOL DEHYDROGENASE-LIKE PROTEIN C16A3.02C"/>
    <property type="match status" value="1"/>
</dbReference>
<dbReference type="AlphaFoldDB" id="A0A1M5ABM9"/>
<dbReference type="OrthoDB" id="9792162at2"/>
<dbReference type="GO" id="GO:0008270">
    <property type="term" value="F:zinc ion binding"/>
    <property type="evidence" value="ECO:0007669"/>
    <property type="project" value="InterPro"/>
</dbReference>
<dbReference type="Pfam" id="PF13602">
    <property type="entry name" value="ADH_zinc_N_2"/>
    <property type="match status" value="1"/>
</dbReference>
<protein>
    <submittedName>
        <fullName evidence="2">NADPH:quinone reductase</fullName>
    </submittedName>
</protein>
<dbReference type="STRING" id="112248.SAMN05444392_11315"/>
<organism evidence="2 3">
    <name type="scientific">Seinonella peptonophila</name>
    <dbReference type="NCBI Taxonomy" id="112248"/>
    <lineage>
        <taxon>Bacteria</taxon>
        <taxon>Bacillati</taxon>
        <taxon>Bacillota</taxon>
        <taxon>Bacilli</taxon>
        <taxon>Bacillales</taxon>
        <taxon>Thermoactinomycetaceae</taxon>
        <taxon>Seinonella</taxon>
    </lineage>
</organism>
<dbReference type="CDD" id="cd05289">
    <property type="entry name" value="MDR_like_2"/>
    <property type="match status" value="1"/>
</dbReference>
<dbReference type="SUPFAM" id="SSF51735">
    <property type="entry name" value="NAD(P)-binding Rossmann-fold domains"/>
    <property type="match status" value="1"/>
</dbReference>
<accession>A0A1M5ABM9</accession>
<dbReference type="PROSITE" id="PS01162">
    <property type="entry name" value="QOR_ZETA_CRYSTAL"/>
    <property type="match status" value="1"/>
</dbReference>
<dbReference type="Pfam" id="PF08240">
    <property type="entry name" value="ADH_N"/>
    <property type="match status" value="1"/>
</dbReference>
<dbReference type="EMBL" id="FQVL01000013">
    <property type="protein sequence ID" value="SHF27659.1"/>
    <property type="molecule type" value="Genomic_DNA"/>
</dbReference>
<dbReference type="SUPFAM" id="SSF50129">
    <property type="entry name" value="GroES-like"/>
    <property type="match status" value="1"/>
</dbReference>
<reference evidence="2 3" key="1">
    <citation type="submission" date="2016-11" db="EMBL/GenBank/DDBJ databases">
        <authorList>
            <person name="Jaros S."/>
            <person name="Januszkiewicz K."/>
            <person name="Wedrychowicz H."/>
        </authorList>
    </citation>
    <scope>NUCLEOTIDE SEQUENCE [LARGE SCALE GENOMIC DNA]</scope>
    <source>
        <strain evidence="2 3">DSM 44666</strain>
    </source>
</reference>
<dbReference type="InterPro" id="IPR011032">
    <property type="entry name" value="GroES-like_sf"/>
</dbReference>
<dbReference type="PANTHER" id="PTHR44013:SF1">
    <property type="entry name" value="ZINC-TYPE ALCOHOL DEHYDROGENASE-LIKE PROTEIN C16A3.02C"/>
    <property type="match status" value="1"/>
</dbReference>
<dbReference type="InterPro" id="IPR013154">
    <property type="entry name" value="ADH-like_N"/>
</dbReference>
<evidence type="ECO:0000259" key="1">
    <source>
        <dbReference type="SMART" id="SM00829"/>
    </source>
</evidence>
<evidence type="ECO:0000313" key="2">
    <source>
        <dbReference type="EMBL" id="SHF27659.1"/>
    </source>
</evidence>
<dbReference type="InterPro" id="IPR052733">
    <property type="entry name" value="Chloroplast_QOR"/>
</dbReference>
<dbReference type="Proteomes" id="UP000184476">
    <property type="component" value="Unassembled WGS sequence"/>
</dbReference>
<dbReference type="SMART" id="SM00829">
    <property type="entry name" value="PKS_ER"/>
    <property type="match status" value="1"/>
</dbReference>
<keyword evidence="3" id="KW-1185">Reference proteome</keyword>
<feature type="domain" description="Enoyl reductase (ER)" evidence="1">
    <location>
        <begin position="15"/>
        <end position="314"/>
    </location>
</feature>
<dbReference type="InterPro" id="IPR036291">
    <property type="entry name" value="NAD(P)-bd_dom_sf"/>
</dbReference>
<proteinExistence type="predicted"/>
<evidence type="ECO:0000313" key="3">
    <source>
        <dbReference type="Proteomes" id="UP000184476"/>
    </source>
</evidence>
<dbReference type="InterPro" id="IPR020843">
    <property type="entry name" value="ER"/>
</dbReference>
<dbReference type="Gene3D" id="3.40.50.720">
    <property type="entry name" value="NAD(P)-binding Rossmann-like Domain"/>
    <property type="match status" value="1"/>
</dbReference>
<dbReference type="GO" id="GO:0016491">
    <property type="term" value="F:oxidoreductase activity"/>
    <property type="evidence" value="ECO:0007669"/>
    <property type="project" value="InterPro"/>
</dbReference>
<name>A0A1M5ABM9_9BACL</name>